<sequence length="210" mass="22532">MPCHANPEARARAQRPLGGLACCRWLPLQRVYSDGRAVGDMGGGGGVGARVPCMEACLLRGRGAFVGCCACVRACMRACMGVWSVGWWGEKSGFGGAVVEEGVAVKGVWRMVSGLDGRQVWLRLACLLLLAVEEVGSSGETSGWVAGCAGWRPSSWLVLSVRLHMYIETVALSETMFLIGDRILNARTLVTELEIHDLLTHSLKLCLSPQ</sequence>
<accession>A0A6A6NPX8</accession>
<organism evidence="1 2">
    <name type="scientific">Lineolata rhizophorae</name>
    <dbReference type="NCBI Taxonomy" id="578093"/>
    <lineage>
        <taxon>Eukaryota</taxon>
        <taxon>Fungi</taxon>
        <taxon>Dikarya</taxon>
        <taxon>Ascomycota</taxon>
        <taxon>Pezizomycotina</taxon>
        <taxon>Dothideomycetes</taxon>
        <taxon>Dothideomycetes incertae sedis</taxon>
        <taxon>Lineolatales</taxon>
        <taxon>Lineolataceae</taxon>
        <taxon>Lineolata</taxon>
    </lineage>
</organism>
<evidence type="ECO:0000313" key="1">
    <source>
        <dbReference type="EMBL" id="KAF2453442.1"/>
    </source>
</evidence>
<proteinExistence type="predicted"/>
<dbReference type="EMBL" id="MU001697">
    <property type="protein sequence ID" value="KAF2453442.1"/>
    <property type="molecule type" value="Genomic_DNA"/>
</dbReference>
<keyword evidence="2" id="KW-1185">Reference proteome</keyword>
<name>A0A6A6NPX8_9PEZI</name>
<evidence type="ECO:0000313" key="2">
    <source>
        <dbReference type="Proteomes" id="UP000799766"/>
    </source>
</evidence>
<protein>
    <submittedName>
        <fullName evidence="1">Uncharacterized protein</fullName>
    </submittedName>
</protein>
<dbReference type="AlphaFoldDB" id="A0A6A6NPX8"/>
<reference evidence="1" key="1">
    <citation type="journal article" date="2020" name="Stud. Mycol.">
        <title>101 Dothideomycetes genomes: a test case for predicting lifestyles and emergence of pathogens.</title>
        <authorList>
            <person name="Haridas S."/>
            <person name="Albert R."/>
            <person name="Binder M."/>
            <person name="Bloem J."/>
            <person name="Labutti K."/>
            <person name="Salamov A."/>
            <person name="Andreopoulos B."/>
            <person name="Baker S."/>
            <person name="Barry K."/>
            <person name="Bills G."/>
            <person name="Bluhm B."/>
            <person name="Cannon C."/>
            <person name="Castanera R."/>
            <person name="Culley D."/>
            <person name="Daum C."/>
            <person name="Ezra D."/>
            <person name="Gonzalez J."/>
            <person name="Henrissat B."/>
            <person name="Kuo A."/>
            <person name="Liang C."/>
            <person name="Lipzen A."/>
            <person name="Lutzoni F."/>
            <person name="Magnuson J."/>
            <person name="Mondo S."/>
            <person name="Nolan M."/>
            <person name="Ohm R."/>
            <person name="Pangilinan J."/>
            <person name="Park H.-J."/>
            <person name="Ramirez L."/>
            <person name="Alfaro M."/>
            <person name="Sun H."/>
            <person name="Tritt A."/>
            <person name="Yoshinaga Y."/>
            <person name="Zwiers L.-H."/>
            <person name="Turgeon B."/>
            <person name="Goodwin S."/>
            <person name="Spatafora J."/>
            <person name="Crous P."/>
            <person name="Grigoriev I."/>
        </authorList>
    </citation>
    <scope>NUCLEOTIDE SEQUENCE</scope>
    <source>
        <strain evidence="1">ATCC 16933</strain>
    </source>
</reference>
<dbReference type="Proteomes" id="UP000799766">
    <property type="component" value="Unassembled WGS sequence"/>
</dbReference>
<gene>
    <name evidence="1" type="ORF">BDY21DRAFT_355877</name>
</gene>